<reference evidence="1 2" key="1">
    <citation type="journal article" date="2019" name="Nat. Ecol. Evol.">
        <title>Megaphylogeny resolves global patterns of mushroom evolution.</title>
        <authorList>
            <person name="Varga T."/>
            <person name="Krizsan K."/>
            <person name="Foldi C."/>
            <person name="Dima B."/>
            <person name="Sanchez-Garcia M."/>
            <person name="Sanchez-Ramirez S."/>
            <person name="Szollosi G.J."/>
            <person name="Szarkandi J.G."/>
            <person name="Papp V."/>
            <person name="Albert L."/>
            <person name="Andreopoulos W."/>
            <person name="Angelini C."/>
            <person name="Antonin V."/>
            <person name="Barry K.W."/>
            <person name="Bougher N.L."/>
            <person name="Buchanan P."/>
            <person name="Buyck B."/>
            <person name="Bense V."/>
            <person name="Catcheside P."/>
            <person name="Chovatia M."/>
            <person name="Cooper J."/>
            <person name="Damon W."/>
            <person name="Desjardin D."/>
            <person name="Finy P."/>
            <person name="Geml J."/>
            <person name="Haridas S."/>
            <person name="Hughes K."/>
            <person name="Justo A."/>
            <person name="Karasinski D."/>
            <person name="Kautmanova I."/>
            <person name="Kiss B."/>
            <person name="Kocsube S."/>
            <person name="Kotiranta H."/>
            <person name="LaButti K.M."/>
            <person name="Lechner B.E."/>
            <person name="Liimatainen K."/>
            <person name="Lipzen A."/>
            <person name="Lukacs Z."/>
            <person name="Mihaltcheva S."/>
            <person name="Morgado L.N."/>
            <person name="Niskanen T."/>
            <person name="Noordeloos M.E."/>
            <person name="Ohm R.A."/>
            <person name="Ortiz-Santana B."/>
            <person name="Ovrebo C."/>
            <person name="Racz N."/>
            <person name="Riley R."/>
            <person name="Savchenko A."/>
            <person name="Shiryaev A."/>
            <person name="Soop K."/>
            <person name="Spirin V."/>
            <person name="Szebenyi C."/>
            <person name="Tomsovsky M."/>
            <person name="Tulloss R.E."/>
            <person name="Uehling J."/>
            <person name="Grigoriev I.V."/>
            <person name="Vagvolgyi C."/>
            <person name="Papp T."/>
            <person name="Martin F.M."/>
            <person name="Miettinen O."/>
            <person name="Hibbett D.S."/>
            <person name="Nagy L.G."/>
        </authorList>
    </citation>
    <scope>NUCLEOTIDE SEQUENCE [LARGE SCALE GENOMIC DNA]</scope>
    <source>
        <strain evidence="1 2">NL-1719</strain>
    </source>
</reference>
<proteinExistence type="predicted"/>
<sequence length="741" mass="82376">MFTAVKSFVTERRQGLVKVAGVVGGLYVARRYVVDRLDDAKERMEQERTAQDILKRRFQQNQDDISFTILAVLPTMAEQILDEMNVEAITQEIQRLSKERNAARQIQQRLLQPSGLQSPPHPHRFDPSLSSSVDLINDQDARSDTHSVRSLSTSGEDPAPASGASSPPSVSSSIVGGLPSHLAVPGSSSPAGSMSDSITSLNTDTTSARSKAELWNEVKILTLTRTLTTVYSITLLSLLTSLQLTLLARSKYIHSVLEDEREERFSEDIQAQYSWSNLLLGLFRGSDESSIMGTGTELGGGLSWEELMAQGSKTDNGDLGLPLGGGKDVPKMRAWEKEWFDKVEAEVKSETQSKYLTMSWWILHVGWKDLKERVRRGVEEVFEGVSLKSKLSAIDLHRLVRDVRRRVEHEVTFEGTEKRTNFLSSLLPQTPETIQHVLVQGGFKPSYPAPSLVYPSISPLNPSSPYVPPSSFSQDGHEHDHDHDPSSKSDISGPTSMIPPSSSSMYAPSSSSFSMSQSISVEPSPSMDAYLPAHLQNNYTHPDYFTSESFKRVHQADRGRSKSRDKGKERETTRERSQSLSSMHSHPVDPHHPSHFNQDPYSSLQQHSHALRPHPNARQDSDPTFTRLLMETRQTIQSEDFGYVLEVALDQATDVLFEGLEKNVFVETAKGVTQGGAEDGANVEAAEAEVRIRFAGLLPGLARWSRLTMETVPNEFVDKLLGIREVECLSAIVFGKFEDQF</sequence>
<organism evidence="1 2">
    <name type="scientific">Pluteus cervinus</name>
    <dbReference type="NCBI Taxonomy" id="181527"/>
    <lineage>
        <taxon>Eukaryota</taxon>
        <taxon>Fungi</taxon>
        <taxon>Dikarya</taxon>
        <taxon>Basidiomycota</taxon>
        <taxon>Agaricomycotina</taxon>
        <taxon>Agaricomycetes</taxon>
        <taxon>Agaricomycetidae</taxon>
        <taxon>Agaricales</taxon>
        <taxon>Pluteineae</taxon>
        <taxon>Pluteaceae</taxon>
        <taxon>Pluteus</taxon>
    </lineage>
</organism>
<gene>
    <name evidence="1" type="ORF">BDN72DRAFT_903955</name>
</gene>
<accession>A0ACD3A7F1</accession>
<name>A0ACD3A7F1_9AGAR</name>
<evidence type="ECO:0000313" key="2">
    <source>
        <dbReference type="Proteomes" id="UP000308600"/>
    </source>
</evidence>
<protein>
    <submittedName>
        <fullName evidence="1">Uncharacterized protein</fullName>
    </submittedName>
</protein>
<keyword evidence="2" id="KW-1185">Reference proteome</keyword>
<evidence type="ECO:0000313" key="1">
    <source>
        <dbReference type="EMBL" id="TFK61618.1"/>
    </source>
</evidence>
<dbReference type="EMBL" id="ML208643">
    <property type="protein sequence ID" value="TFK61618.1"/>
    <property type="molecule type" value="Genomic_DNA"/>
</dbReference>
<dbReference type="Proteomes" id="UP000308600">
    <property type="component" value="Unassembled WGS sequence"/>
</dbReference>